<name>A0A4Z0WGI4_9GAMM</name>
<feature type="binding site" evidence="18">
    <location>
        <position position="156"/>
    </location>
    <ligand>
        <name>K(+)</name>
        <dbReference type="ChEBI" id="CHEBI:29103"/>
    </ligand>
</feature>
<dbReference type="PANTHER" id="PTHR12592">
    <property type="entry name" value="ATP-DEPENDENT (S)-NAD(P)H-HYDRATE DEHYDRATASE FAMILY MEMBER"/>
    <property type="match status" value="1"/>
</dbReference>
<dbReference type="GO" id="GO:0005524">
    <property type="term" value="F:ATP binding"/>
    <property type="evidence" value="ECO:0007669"/>
    <property type="project" value="UniProtKB-UniRule"/>
</dbReference>
<dbReference type="PIRSF" id="PIRSF017184">
    <property type="entry name" value="Nnr"/>
    <property type="match status" value="1"/>
</dbReference>
<protein>
    <recommendedName>
        <fullName evidence="19">Bifunctional NAD(P)H-hydrate repair enzyme</fullName>
    </recommendedName>
    <alternativeName>
        <fullName evidence="19">Nicotinamide nucleotide repair protein</fullName>
    </alternativeName>
    <domain>
        <recommendedName>
            <fullName evidence="19">ADP-dependent (S)-NAD(P)H-hydrate dehydratase</fullName>
            <ecNumber evidence="19">4.2.1.136</ecNumber>
        </recommendedName>
        <alternativeName>
            <fullName evidence="19">ADP-dependent NAD(P)HX dehydratase</fullName>
        </alternativeName>
    </domain>
    <domain>
        <recommendedName>
            <fullName evidence="19">NAD(P)H-hydrate epimerase</fullName>
            <ecNumber evidence="19">5.1.99.6</ecNumber>
        </recommendedName>
    </domain>
</protein>
<evidence type="ECO:0000256" key="16">
    <source>
        <dbReference type="ARBA" id="ARBA00049209"/>
    </source>
</evidence>
<evidence type="ECO:0000256" key="10">
    <source>
        <dbReference type="ARBA" id="ARBA00023027"/>
    </source>
</evidence>
<comment type="similarity">
    <text evidence="18">Belongs to the NnrE/AIBP family.</text>
</comment>
<evidence type="ECO:0000256" key="17">
    <source>
        <dbReference type="HAMAP-Rule" id="MF_01965"/>
    </source>
</evidence>
<dbReference type="GO" id="GO:0046872">
    <property type="term" value="F:metal ion binding"/>
    <property type="evidence" value="ECO:0007669"/>
    <property type="project" value="UniProtKB-UniRule"/>
</dbReference>
<feature type="binding site" evidence="17">
    <location>
        <position position="427"/>
    </location>
    <ligand>
        <name>AMP</name>
        <dbReference type="ChEBI" id="CHEBI:456215"/>
    </ligand>
</feature>
<dbReference type="Gene3D" id="3.40.50.10260">
    <property type="entry name" value="YjeF N-terminal domain"/>
    <property type="match status" value="1"/>
</dbReference>
<keyword evidence="7 17" id="KW-0067">ATP-binding</keyword>
<keyword evidence="8 17" id="KW-0521">NADP</keyword>
<feature type="binding site" evidence="18">
    <location>
        <position position="119"/>
    </location>
    <ligand>
        <name>K(+)</name>
        <dbReference type="ChEBI" id="CHEBI:29103"/>
    </ligand>
</feature>
<dbReference type="AlphaFoldDB" id="A0A4Z0WGI4"/>
<keyword evidence="13" id="KW-0511">Multifunctional enzyme</keyword>
<dbReference type="Pfam" id="PF01256">
    <property type="entry name" value="Carb_kinase"/>
    <property type="match status" value="1"/>
</dbReference>
<dbReference type="GO" id="GO:0110051">
    <property type="term" value="P:metabolite repair"/>
    <property type="evidence" value="ECO:0007669"/>
    <property type="project" value="TreeGrafter"/>
</dbReference>
<feature type="binding site" evidence="17">
    <location>
        <position position="309"/>
    </location>
    <ligand>
        <name>(6S)-NADPHX</name>
        <dbReference type="ChEBI" id="CHEBI:64076"/>
    </ligand>
</feature>
<evidence type="ECO:0000256" key="7">
    <source>
        <dbReference type="ARBA" id="ARBA00022840"/>
    </source>
</evidence>
<keyword evidence="6 17" id="KW-0547">Nucleotide-binding</keyword>
<dbReference type="InterPro" id="IPR017953">
    <property type="entry name" value="Carbohydrate_kinase_pred_CS"/>
</dbReference>
<evidence type="ECO:0000256" key="4">
    <source>
        <dbReference type="ARBA" id="ARBA00009524"/>
    </source>
</evidence>
<feature type="binding site" evidence="17">
    <location>
        <position position="252"/>
    </location>
    <ligand>
        <name>(6S)-NADPHX</name>
        <dbReference type="ChEBI" id="CHEBI:64076"/>
    </ligand>
</feature>
<feature type="domain" description="YjeF N-terminal" evidence="21">
    <location>
        <begin position="9"/>
        <end position="212"/>
    </location>
</feature>
<feature type="binding site" evidence="17">
    <location>
        <begin position="399"/>
        <end position="403"/>
    </location>
    <ligand>
        <name>AMP</name>
        <dbReference type="ChEBI" id="CHEBI:456215"/>
    </ligand>
</feature>
<evidence type="ECO:0000256" key="19">
    <source>
        <dbReference type="PIRNR" id="PIRNR017184"/>
    </source>
</evidence>
<keyword evidence="11 18" id="KW-0413">Isomerase</keyword>
<dbReference type="HAMAP" id="MF_01966">
    <property type="entry name" value="NADHX_epimerase"/>
    <property type="match status" value="1"/>
</dbReference>
<evidence type="ECO:0000256" key="15">
    <source>
        <dbReference type="ARBA" id="ARBA00048238"/>
    </source>
</evidence>
<dbReference type="CDD" id="cd01171">
    <property type="entry name" value="YXKO-related"/>
    <property type="match status" value="1"/>
</dbReference>
<evidence type="ECO:0000259" key="20">
    <source>
        <dbReference type="PROSITE" id="PS51383"/>
    </source>
</evidence>
<feature type="binding site" evidence="18">
    <location>
        <begin position="123"/>
        <end position="129"/>
    </location>
    <ligand>
        <name>(6S)-NADPHX</name>
        <dbReference type="ChEBI" id="CHEBI:64076"/>
    </ligand>
</feature>
<accession>A0A4Z0WGI4</accession>
<comment type="caution">
    <text evidence="18">Lacks conserved residue(s) required for the propagation of feature annotation.</text>
</comment>
<comment type="cofactor">
    <cofactor evidence="18 19">
        <name>K(+)</name>
        <dbReference type="ChEBI" id="CHEBI:29103"/>
    </cofactor>
    <text evidence="18 19">Binds 1 potassium ion per subunit.</text>
</comment>
<comment type="similarity">
    <text evidence="17">Belongs to the NnrD/CARKD family.</text>
</comment>
<keyword evidence="5 18" id="KW-0479">Metal-binding</keyword>
<keyword evidence="9 18" id="KW-0630">Potassium</keyword>
<dbReference type="PROSITE" id="PS51383">
    <property type="entry name" value="YJEF_C_3"/>
    <property type="match status" value="1"/>
</dbReference>
<comment type="function">
    <text evidence="18">Catalyzes the epimerization of the S- and R-forms of NAD(P)HX, a damaged form of NAD(P)H that is a result of enzymatic or heat-dependent hydration. This is a prerequisite for the S-specific NAD(P)H-hydrate dehydratase to allow the repair of both epimers of NAD(P)HX.</text>
</comment>
<evidence type="ECO:0000256" key="8">
    <source>
        <dbReference type="ARBA" id="ARBA00022857"/>
    </source>
</evidence>
<feature type="domain" description="YjeF C-terminal" evidence="20">
    <location>
        <begin position="217"/>
        <end position="485"/>
    </location>
</feature>
<dbReference type="GO" id="GO:0046496">
    <property type="term" value="P:nicotinamide nucleotide metabolic process"/>
    <property type="evidence" value="ECO:0007669"/>
    <property type="project" value="UniProtKB-UniRule"/>
</dbReference>
<keyword evidence="23" id="KW-1185">Reference proteome</keyword>
<evidence type="ECO:0000256" key="11">
    <source>
        <dbReference type="ARBA" id="ARBA00023235"/>
    </source>
</evidence>
<evidence type="ECO:0000256" key="3">
    <source>
        <dbReference type="ARBA" id="ARBA00006001"/>
    </source>
</evidence>
<feature type="binding site" evidence="18">
    <location>
        <begin position="57"/>
        <end position="61"/>
    </location>
    <ligand>
        <name>(6S)-NADPHX</name>
        <dbReference type="ChEBI" id="CHEBI:64076"/>
    </ligand>
</feature>
<feature type="binding site" evidence="18">
    <location>
        <position position="58"/>
    </location>
    <ligand>
        <name>K(+)</name>
        <dbReference type="ChEBI" id="CHEBI:29103"/>
    </ligand>
</feature>
<dbReference type="PROSITE" id="PS01050">
    <property type="entry name" value="YJEF_C_2"/>
    <property type="match status" value="1"/>
</dbReference>
<organism evidence="22 23">
    <name type="scientific">Natronospirillum operosum</name>
    <dbReference type="NCBI Taxonomy" id="2759953"/>
    <lineage>
        <taxon>Bacteria</taxon>
        <taxon>Pseudomonadati</taxon>
        <taxon>Pseudomonadota</taxon>
        <taxon>Gammaproteobacteria</taxon>
        <taxon>Oceanospirillales</taxon>
        <taxon>Natronospirillaceae</taxon>
        <taxon>Natronospirillum</taxon>
    </lineage>
</organism>
<proteinExistence type="inferred from homology"/>
<evidence type="ECO:0000256" key="12">
    <source>
        <dbReference type="ARBA" id="ARBA00023239"/>
    </source>
</evidence>
<evidence type="ECO:0000256" key="13">
    <source>
        <dbReference type="ARBA" id="ARBA00023268"/>
    </source>
</evidence>
<dbReference type="EMBL" id="SRMF01000002">
    <property type="protein sequence ID" value="TGG93898.1"/>
    <property type="molecule type" value="Genomic_DNA"/>
</dbReference>
<dbReference type="InterPro" id="IPR029056">
    <property type="entry name" value="Ribokinase-like"/>
</dbReference>
<dbReference type="InterPro" id="IPR000631">
    <property type="entry name" value="CARKD"/>
</dbReference>
<dbReference type="HAMAP" id="MF_01965">
    <property type="entry name" value="NADHX_dehydratase"/>
    <property type="match status" value="1"/>
</dbReference>
<dbReference type="NCBIfam" id="TIGR00196">
    <property type="entry name" value="yjeF_cterm"/>
    <property type="match status" value="1"/>
</dbReference>
<comment type="catalytic activity">
    <reaction evidence="16 17 19">
        <text>(6S)-NADPHX + ADP = AMP + phosphate + NADPH + H(+)</text>
        <dbReference type="Rhea" id="RHEA:32235"/>
        <dbReference type="ChEBI" id="CHEBI:15378"/>
        <dbReference type="ChEBI" id="CHEBI:43474"/>
        <dbReference type="ChEBI" id="CHEBI:57783"/>
        <dbReference type="ChEBI" id="CHEBI:64076"/>
        <dbReference type="ChEBI" id="CHEBI:456215"/>
        <dbReference type="ChEBI" id="CHEBI:456216"/>
        <dbReference type="EC" id="4.2.1.136"/>
    </reaction>
</comment>
<evidence type="ECO:0000256" key="9">
    <source>
        <dbReference type="ARBA" id="ARBA00022958"/>
    </source>
</evidence>
<dbReference type="RefSeq" id="WP_135482439.1">
    <property type="nucleotide sequence ID" value="NZ_SRMF01000002.1"/>
</dbReference>
<dbReference type="PROSITE" id="PS51385">
    <property type="entry name" value="YJEF_N"/>
    <property type="match status" value="1"/>
</dbReference>
<feature type="binding site" evidence="17">
    <location>
        <position position="362"/>
    </location>
    <ligand>
        <name>(6S)-NADPHX</name>
        <dbReference type="ChEBI" id="CHEBI:64076"/>
    </ligand>
</feature>
<dbReference type="EC" id="4.2.1.136" evidence="19"/>
<evidence type="ECO:0000256" key="5">
    <source>
        <dbReference type="ARBA" id="ARBA00022723"/>
    </source>
</evidence>
<dbReference type="Pfam" id="PF03853">
    <property type="entry name" value="YjeF_N"/>
    <property type="match status" value="1"/>
</dbReference>
<comment type="cofactor">
    <cofactor evidence="17">
        <name>Mg(2+)</name>
        <dbReference type="ChEBI" id="CHEBI:18420"/>
    </cofactor>
</comment>
<comment type="function">
    <text evidence="17">Catalyzes the dehydration of the S-form of NAD(P)HX at the expense of ADP, which is converted to AMP. Together with NAD(P)HX epimerase, which catalyzes the epimerization of the S- and R-forms, the enzyme allows the repair of both epimers of NAD(P)HX, a damaged form of NAD(P)H that is a result of enzymatic or heat-dependent hydration.</text>
</comment>
<dbReference type="SUPFAM" id="SSF53613">
    <property type="entry name" value="Ribokinase-like"/>
    <property type="match status" value="1"/>
</dbReference>
<keyword evidence="10 17" id="KW-0520">NAD</keyword>
<evidence type="ECO:0000256" key="6">
    <source>
        <dbReference type="ARBA" id="ARBA00022741"/>
    </source>
</evidence>
<feature type="binding site" evidence="18">
    <location>
        <position position="153"/>
    </location>
    <ligand>
        <name>(6S)-NADPHX</name>
        <dbReference type="ChEBI" id="CHEBI:64076"/>
    </ligand>
</feature>
<gene>
    <name evidence="17" type="primary">nnrD</name>
    <name evidence="18" type="synonym">nnrE</name>
    <name evidence="22" type="ORF">E4656_06835</name>
</gene>
<dbReference type="GO" id="GO:0052856">
    <property type="term" value="F:NAD(P)HX epimerase activity"/>
    <property type="evidence" value="ECO:0007669"/>
    <property type="project" value="UniProtKB-UniRule"/>
</dbReference>
<sequence>MHLYSGASVGAAEQQWAQASDQPTWILMQRAATAAQQVLAQHFPAELPVAVLCGSGNNGGDGLLLAANLHRARRPVTVWLKGEPRTGSDAELAHAEAKKAGVVITNDLTALPSPAVCVDALLGTGFQGEPRGAIADAIRWLRRQPVPRILAVDCPSGLNASTGAVGDPECVVRAGHTVTFIGAKLGLFTGQGPGLTGAVSLHSLQVSMDGQPMLAHLLNAEDLHWPRRSATTHKGAQGHVLVIGSGAGLWGAGMLAAEGALVTGAGLVTAHLNPACHSALLARAPEIMVRGDPVPHALQPRQTVVVGPGLGRDQAATMRWQTVCRLLTDAALPPQGMVVDADALWHLAARPFQRPEWVLTPHPGEAARLLDCKVADIEADRLQAAQNIQQRYDGVVVLKGAGTVIAHAGHCSVLPFASGAMATGGLGDVLSGVIGALLAQGLSASAAAESGAWLVTRAALQRAHRQPVVRATQVLDNLAETAWHLGFRAESRDSSALATRDASGRSIT</sequence>
<dbReference type="Gene3D" id="3.40.1190.20">
    <property type="match status" value="1"/>
</dbReference>
<evidence type="ECO:0000256" key="14">
    <source>
        <dbReference type="ARBA" id="ARBA00025153"/>
    </source>
</evidence>
<dbReference type="PANTHER" id="PTHR12592:SF0">
    <property type="entry name" value="ATP-DEPENDENT (S)-NAD(P)H-HYDRATE DEHYDRATASE"/>
    <property type="match status" value="1"/>
</dbReference>
<dbReference type="NCBIfam" id="TIGR00197">
    <property type="entry name" value="yjeF_nterm"/>
    <property type="match status" value="1"/>
</dbReference>
<evidence type="ECO:0000259" key="21">
    <source>
        <dbReference type="PROSITE" id="PS51385"/>
    </source>
</evidence>
<evidence type="ECO:0000256" key="2">
    <source>
        <dbReference type="ARBA" id="ARBA00000909"/>
    </source>
</evidence>
<comment type="subunit">
    <text evidence="17">Homotetramer.</text>
</comment>
<evidence type="ECO:0000313" key="23">
    <source>
        <dbReference type="Proteomes" id="UP000297475"/>
    </source>
</evidence>
<evidence type="ECO:0000313" key="22">
    <source>
        <dbReference type="EMBL" id="TGG93898.1"/>
    </source>
</evidence>
<dbReference type="InterPro" id="IPR030677">
    <property type="entry name" value="Nnr"/>
</dbReference>
<comment type="catalytic activity">
    <reaction evidence="2 18 19">
        <text>(6R)-NADPHX = (6S)-NADPHX</text>
        <dbReference type="Rhea" id="RHEA:32227"/>
        <dbReference type="ChEBI" id="CHEBI:64076"/>
        <dbReference type="ChEBI" id="CHEBI:64077"/>
        <dbReference type="EC" id="5.1.99.6"/>
    </reaction>
</comment>
<comment type="similarity">
    <text evidence="3 19">In the N-terminal section; belongs to the NnrE/AIBP family.</text>
</comment>
<comment type="similarity">
    <text evidence="4 19">In the C-terminal section; belongs to the NnrD/CARKD family.</text>
</comment>
<dbReference type="SUPFAM" id="SSF64153">
    <property type="entry name" value="YjeF N-terminal domain-like"/>
    <property type="match status" value="1"/>
</dbReference>
<reference evidence="22 23" key="1">
    <citation type="submission" date="2019-04" db="EMBL/GenBank/DDBJ databases">
        <title>Natronospirillum operosus gen. nov., sp. nov., a haloalkaliphilic satellite isolated from decaying biomass of laboratory culture of cyanobacterium Geitlerinema sp. and proposal of Natronospirillaceae fam. nov. and Saccharospirillaceae fam. nov.</title>
        <authorList>
            <person name="Kevbrin V."/>
            <person name="Boltyanskaya Y."/>
            <person name="Koziaeva V."/>
            <person name="Grouzdev D.S."/>
            <person name="Park M."/>
            <person name="Cho J."/>
        </authorList>
    </citation>
    <scope>NUCLEOTIDE SEQUENCE [LARGE SCALE GENOMIC DNA]</scope>
    <source>
        <strain evidence="22 23">G-116</strain>
    </source>
</reference>
<comment type="function">
    <text evidence="14 19">Bifunctional enzyme that catalyzes the epimerization of the S- and R-forms of NAD(P)HX and the dehydration of the S-form of NAD(P)HX at the expense of ADP, which is converted to AMP. This allows the repair of both epimers of NAD(P)HX, a damaged form of NAD(P)H that is a result of enzymatic or heat-dependent hydration.</text>
</comment>
<dbReference type="GO" id="GO:0052855">
    <property type="term" value="F:ADP-dependent NAD(P)H-hydrate dehydratase activity"/>
    <property type="evidence" value="ECO:0007669"/>
    <property type="project" value="UniProtKB-UniRule"/>
</dbReference>
<dbReference type="EC" id="5.1.99.6" evidence="19"/>
<comment type="caution">
    <text evidence="22">The sequence shown here is derived from an EMBL/GenBank/DDBJ whole genome shotgun (WGS) entry which is preliminary data.</text>
</comment>
<feature type="binding site" evidence="17">
    <location>
        <position position="428"/>
    </location>
    <ligand>
        <name>(6S)-NADPHX</name>
        <dbReference type="ChEBI" id="CHEBI:64076"/>
    </ligand>
</feature>
<dbReference type="Proteomes" id="UP000297475">
    <property type="component" value="Unassembled WGS sequence"/>
</dbReference>
<evidence type="ECO:0000256" key="1">
    <source>
        <dbReference type="ARBA" id="ARBA00000013"/>
    </source>
</evidence>
<comment type="catalytic activity">
    <reaction evidence="15 17 19">
        <text>(6S)-NADHX + ADP = AMP + phosphate + NADH + H(+)</text>
        <dbReference type="Rhea" id="RHEA:32223"/>
        <dbReference type="ChEBI" id="CHEBI:15378"/>
        <dbReference type="ChEBI" id="CHEBI:43474"/>
        <dbReference type="ChEBI" id="CHEBI:57945"/>
        <dbReference type="ChEBI" id="CHEBI:64074"/>
        <dbReference type="ChEBI" id="CHEBI:456215"/>
        <dbReference type="ChEBI" id="CHEBI:456216"/>
        <dbReference type="EC" id="4.2.1.136"/>
    </reaction>
</comment>
<comment type="catalytic activity">
    <reaction evidence="1 18 19">
        <text>(6R)-NADHX = (6S)-NADHX</text>
        <dbReference type="Rhea" id="RHEA:32215"/>
        <dbReference type="ChEBI" id="CHEBI:64074"/>
        <dbReference type="ChEBI" id="CHEBI:64075"/>
        <dbReference type="EC" id="5.1.99.6"/>
    </reaction>
</comment>
<dbReference type="InterPro" id="IPR004443">
    <property type="entry name" value="YjeF_N_dom"/>
</dbReference>
<dbReference type="InterPro" id="IPR036652">
    <property type="entry name" value="YjeF_N_dom_sf"/>
</dbReference>
<evidence type="ECO:0000256" key="18">
    <source>
        <dbReference type="HAMAP-Rule" id="MF_01966"/>
    </source>
</evidence>
<dbReference type="OrthoDB" id="9806925at2"/>
<keyword evidence="12 17" id="KW-0456">Lyase</keyword>